<dbReference type="CDD" id="cd01651">
    <property type="entry name" value="RT_G2_intron"/>
    <property type="match status" value="1"/>
</dbReference>
<gene>
    <name evidence="2" type="ORF">B4077_5263</name>
</gene>
<evidence type="ECO:0000259" key="1">
    <source>
        <dbReference type="PROSITE" id="PS50878"/>
    </source>
</evidence>
<dbReference type="InterPro" id="IPR030931">
    <property type="entry name" value="Group_II_RT_mat"/>
</dbReference>
<accession>A0A0G8ELZ9</accession>
<dbReference type="Gene3D" id="1.10.30.50">
    <property type="match status" value="1"/>
</dbReference>
<feature type="domain" description="Reverse transcriptase" evidence="1">
    <location>
        <begin position="83"/>
        <end position="336"/>
    </location>
</feature>
<dbReference type="NCBIfam" id="TIGR04416">
    <property type="entry name" value="group_II_RT_mat"/>
    <property type="match status" value="1"/>
</dbReference>
<dbReference type="InterPro" id="IPR000477">
    <property type="entry name" value="RT_dom"/>
</dbReference>
<dbReference type="CDD" id="cd00085">
    <property type="entry name" value="HNHc"/>
    <property type="match status" value="1"/>
</dbReference>
<dbReference type="SUPFAM" id="SSF56672">
    <property type="entry name" value="DNA/RNA polymerases"/>
    <property type="match status" value="1"/>
</dbReference>
<dbReference type="PATRIC" id="fig|1396.428.peg.1616"/>
<organism evidence="2 3">
    <name type="scientific">Bacillus cereus</name>
    <dbReference type="NCBI Taxonomy" id="1396"/>
    <lineage>
        <taxon>Bacteria</taxon>
        <taxon>Bacillati</taxon>
        <taxon>Bacillota</taxon>
        <taxon>Bacilli</taxon>
        <taxon>Bacillales</taxon>
        <taxon>Bacillaceae</taxon>
        <taxon>Bacillus</taxon>
        <taxon>Bacillus cereus group</taxon>
    </lineage>
</organism>
<dbReference type="Proteomes" id="UP000035214">
    <property type="component" value="Unassembled WGS sequence"/>
</dbReference>
<dbReference type="InterPro" id="IPR003615">
    <property type="entry name" value="HNH_nuc"/>
</dbReference>
<dbReference type="PANTHER" id="PTHR34047:SF8">
    <property type="entry name" value="PROTEIN YKFC"/>
    <property type="match status" value="1"/>
</dbReference>
<reference evidence="2 3" key="1">
    <citation type="submission" date="2015-04" db="EMBL/GenBank/DDBJ databases">
        <title>Draft Genome Sequences of Eight Spore-Forming Food Isolates of Bacillus cereus Genome sequencing.</title>
        <authorList>
            <person name="Krawcyk A.O."/>
            <person name="de Jong A."/>
            <person name="Eijlander R.T."/>
            <person name="Berendsen E.M."/>
            <person name="Holsappel S."/>
            <person name="Wells-Bennik M."/>
            <person name="Kuipers O.P."/>
        </authorList>
    </citation>
    <scope>NUCLEOTIDE SEQUENCE [LARGE SCALE GENOMIC DNA]</scope>
    <source>
        <strain evidence="2 3">B4077</strain>
    </source>
</reference>
<dbReference type="EMBL" id="LCYI01000050">
    <property type="protein sequence ID" value="KLA25266.1"/>
    <property type="molecule type" value="Genomic_DNA"/>
</dbReference>
<dbReference type="InterPro" id="IPR051083">
    <property type="entry name" value="GrpII_Intron_Splice-Mob/Def"/>
</dbReference>
<dbReference type="Pfam" id="PF00078">
    <property type="entry name" value="RVT_1"/>
    <property type="match status" value="1"/>
</dbReference>
<dbReference type="PANTHER" id="PTHR34047">
    <property type="entry name" value="NUCLEAR INTRON MATURASE 1, MITOCHONDRIAL-RELATED"/>
    <property type="match status" value="1"/>
</dbReference>
<comment type="caution">
    <text evidence="2">The sequence shown here is derived from an EMBL/GenBank/DDBJ whole genome shotgun (WGS) entry which is preliminary data.</text>
</comment>
<dbReference type="AlphaFoldDB" id="A0A0G8ELZ9"/>
<proteinExistence type="predicted"/>
<dbReference type="SMART" id="SM00507">
    <property type="entry name" value="HNHc"/>
    <property type="match status" value="1"/>
</dbReference>
<dbReference type="PROSITE" id="PS50878">
    <property type="entry name" value="RT_POL"/>
    <property type="match status" value="1"/>
</dbReference>
<dbReference type="InterPro" id="IPR043502">
    <property type="entry name" value="DNA/RNA_pol_sf"/>
</dbReference>
<evidence type="ECO:0000313" key="3">
    <source>
        <dbReference type="Proteomes" id="UP000035214"/>
    </source>
</evidence>
<evidence type="ECO:0000313" key="2">
    <source>
        <dbReference type="EMBL" id="KLA25266.1"/>
    </source>
</evidence>
<name>A0A0G8ELZ9_BACCE</name>
<sequence length="608" mass="70979">MADLMIQKLRNNEYFGLQSTFDNLYEESKKGRYFKNIYELIISEENIRLAFRNLKSNTGSKTKGTNGHTIKHLNKIDADKIIRLTKKRLENYMPHAVRRVFIPKPNGKMRPLGIPTIEDRLIQQMFLQILEPIVEAKFHPQSYGFRPKRSTHDALARCYHMVNHSHQHFVVDIDIKGFFDNVNHKKLMRQLWTIGIRDKKVLYIIKKMLKAEVTGEGISVKGIPQGGILSPLLANVVLNELDWWVSNQWETKPTRIPYKLKRNKTDALKKTRLKPMYLVRYADDFKIFTNSYENARKIKIAVEKWLKERLGLEISEEKSKITNLRKNGTDFLGIRFRAVQKGNAKTGYIVNSKMDPKAKGKVLGVIRHQLVKLRKSPTPEKVMNFNSNILGLHNYYKIATRISQDFNEIRHKVHPNIKSLMFRNIFVYTKETNNIIDKFYGDYNCSRFKSNGLLVYPIEAIRHDIRGQRDPNFSVYNKKDRASIHKEIKRVSVREIEMFRKGIYITKSVLYENNRLSKYVAQKGCCGITGERLTPHNAICHHIKPTGQGGSDEYHNLIIINKKYHMLIHNKDPLANEDYKKMLIKFDKKALSKLNKLRTEVGNPKLSV</sequence>
<protein>
    <recommendedName>
        <fullName evidence="1">Reverse transcriptase domain-containing protein</fullName>
    </recommendedName>
</protein>